<dbReference type="STRING" id="415425.SAMN05444363_2666"/>
<keyword evidence="2" id="KW-0732">Signal</keyword>
<organism evidence="4 5">
    <name type="scientific">Flavobacterium terrae</name>
    <dbReference type="NCBI Taxonomy" id="415425"/>
    <lineage>
        <taxon>Bacteria</taxon>
        <taxon>Pseudomonadati</taxon>
        <taxon>Bacteroidota</taxon>
        <taxon>Flavobacteriia</taxon>
        <taxon>Flavobacteriales</taxon>
        <taxon>Flavobacteriaceae</taxon>
        <taxon>Flavobacterium</taxon>
    </lineage>
</organism>
<keyword evidence="1" id="KW-0175">Coiled coil</keyword>
<evidence type="ECO:0000313" key="5">
    <source>
        <dbReference type="Proteomes" id="UP000184488"/>
    </source>
</evidence>
<feature type="domain" description="LysM" evidence="3">
    <location>
        <begin position="149"/>
        <end position="193"/>
    </location>
</feature>
<feature type="domain" description="LysM" evidence="3">
    <location>
        <begin position="87"/>
        <end position="131"/>
    </location>
</feature>
<dbReference type="SUPFAM" id="SSF54106">
    <property type="entry name" value="LysM domain"/>
    <property type="match status" value="4"/>
</dbReference>
<dbReference type="InterPro" id="IPR036779">
    <property type="entry name" value="LysM_dom_sf"/>
</dbReference>
<keyword evidence="5" id="KW-1185">Reference proteome</keyword>
<protein>
    <submittedName>
        <fullName evidence="4">LysM domain-containing protein</fullName>
    </submittedName>
</protein>
<dbReference type="GO" id="GO:0008932">
    <property type="term" value="F:lytic endotransglycosylase activity"/>
    <property type="evidence" value="ECO:0007669"/>
    <property type="project" value="TreeGrafter"/>
</dbReference>
<evidence type="ECO:0000313" key="4">
    <source>
        <dbReference type="EMBL" id="SHJ10529.1"/>
    </source>
</evidence>
<dbReference type="CDD" id="cd00118">
    <property type="entry name" value="LysM"/>
    <property type="match status" value="4"/>
</dbReference>
<accession>A0A1M6GKS5</accession>
<feature type="coiled-coil region" evidence="1">
    <location>
        <begin position="257"/>
        <end position="296"/>
    </location>
</feature>
<dbReference type="EMBL" id="FQZI01000005">
    <property type="protein sequence ID" value="SHJ10529.1"/>
    <property type="molecule type" value="Genomic_DNA"/>
</dbReference>
<proteinExistence type="predicted"/>
<evidence type="ECO:0000256" key="1">
    <source>
        <dbReference type="SAM" id="Coils"/>
    </source>
</evidence>
<feature type="signal peptide" evidence="2">
    <location>
        <begin position="1"/>
        <end position="17"/>
    </location>
</feature>
<gene>
    <name evidence="4" type="ORF">SAMN05444363_2666</name>
</gene>
<dbReference type="RefSeq" id="WP_073311986.1">
    <property type="nucleotide sequence ID" value="NZ_FQZI01000005.1"/>
</dbReference>
<evidence type="ECO:0000259" key="3">
    <source>
        <dbReference type="PROSITE" id="PS51782"/>
    </source>
</evidence>
<reference evidence="5" key="1">
    <citation type="submission" date="2016-11" db="EMBL/GenBank/DDBJ databases">
        <authorList>
            <person name="Varghese N."/>
            <person name="Submissions S."/>
        </authorList>
    </citation>
    <scope>NUCLEOTIDE SEQUENCE [LARGE SCALE GENOMIC DNA]</scope>
    <source>
        <strain evidence="5">DSM 18829</strain>
    </source>
</reference>
<dbReference type="SMART" id="SM00257">
    <property type="entry name" value="LysM"/>
    <property type="match status" value="4"/>
</dbReference>
<dbReference type="Proteomes" id="UP000184488">
    <property type="component" value="Unassembled WGS sequence"/>
</dbReference>
<feature type="domain" description="LysM" evidence="3">
    <location>
        <begin position="212"/>
        <end position="255"/>
    </location>
</feature>
<evidence type="ECO:0000256" key="2">
    <source>
        <dbReference type="SAM" id="SignalP"/>
    </source>
</evidence>
<dbReference type="InterPro" id="IPR018392">
    <property type="entry name" value="LysM"/>
</dbReference>
<dbReference type="OrthoDB" id="2149800at2"/>
<name>A0A1M6GKS5_9FLAO</name>
<dbReference type="Pfam" id="PF01476">
    <property type="entry name" value="LysM"/>
    <property type="match status" value="4"/>
</dbReference>
<dbReference type="PANTHER" id="PTHR33734:SF22">
    <property type="entry name" value="MEMBRANE-BOUND LYTIC MUREIN TRANSGLYCOSYLASE D"/>
    <property type="match status" value="1"/>
</dbReference>
<feature type="domain" description="LysM" evidence="3">
    <location>
        <begin position="23"/>
        <end position="66"/>
    </location>
</feature>
<feature type="chain" id="PRO_5012274352" evidence="2">
    <location>
        <begin position="18"/>
        <end position="635"/>
    </location>
</feature>
<dbReference type="PROSITE" id="PS51782">
    <property type="entry name" value="LYSM"/>
    <property type="match status" value="4"/>
</dbReference>
<dbReference type="PANTHER" id="PTHR33734">
    <property type="entry name" value="LYSM DOMAIN-CONTAINING GPI-ANCHORED PROTEIN 2"/>
    <property type="match status" value="1"/>
</dbReference>
<sequence length="635" mass="72965">MKQFLLLFLGMSQLVLAQQEKSFKHKVASNETITQIAKKYNVSEKEIIKLNPGSENGLQENTTLIIPNPQSISYLLKKNDVSSVNYTKHEVQPKETLYSISRQHNISVEDLQQANQSILTEGLKIGQTLNIPDKKITVATKKEILSEGNLHEVKPKETLFSIARMYNVSVKDLDELNADLLKEGLKIGQKIAIPNKKKTINGQARIINNETIFHIVQPKETKYAISKKYGITIEQLELQNPEIINGLVEGNKLAINKSMLKAKNENEELMIALAEKQAVVEKSKAQNAKIEDLEDRLTVQKDLNRKMITLNKLNINLNAIDETKTGSVEKLRLILDANKKIQDVLIWKLDSLASTMEKDLAELKQKDISTLEESKKLEKESYKNIGETNKLIIQLKKDLAENRKIFTGAMQKVQRLTVQENQEYKKKVRENLSDKDRASIEEMNKLNTSQLISERRNEALFTKIEAIDAEKKTELKRKITKATFYSSEAREYDDKLALVKLQRHQKEIVESKKDVASVSETMPESAEVRKKLNDNVIDNDRPTRIEIIRNLKELENGFYLVADTFEDAKLRDEFALKISDSGETETSFFYNVNNFSYYVYVKKYETSDEAIYAYNQKINKPNFDKLFIVHIQNEQ</sequence>
<dbReference type="Gene3D" id="3.10.350.10">
    <property type="entry name" value="LysM domain"/>
    <property type="match status" value="4"/>
</dbReference>
<dbReference type="AlphaFoldDB" id="A0A1M6GKS5"/>